<reference evidence="12" key="1">
    <citation type="submission" date="2020-10" db="EMBL/GenBank/DDBJ databases">
        <authorList>
            <person name="Gilroy R."/>
        </authorList>
    </citation>
    <scope>NUCLEOTIDE SEQUENCE</scope>
    <source>
        <strain evidence="12">14700</strain>
    </source>
</reference>
<dbReference type="Proteomes" id="UP000810292">
    <property type="component" value="Unassembled WGS sequence"/>
</dbReference>
<evidence type="ECO:0000256" key="9">
    <source>
        <dbReference type="ARBA" id="ARBA00047905"/>
    </source>
</evidence>
<evidence type="ECO:0000256" key="7">
    <source>
        <dbReference type="ARBA" id="ARBA00022840"/>
    </source>
</evidence>
<dbReference type="Gene3D" id="3.40.367.20">
    <property type="match status" value="1"/>
</dbReference>
<evidence type="ECO:0000259" key="11">
    <source>
        <dbReference type="Pfam" id="PF03727"/>
    </source>
</evidence>
<dbReference type="PROSITE" id="PS51748">
    <property type="entry name" value="HEXOKINASE_2"/>
    <property type="match status" value="1"/>
</dbReference>
<comment type="pathway">
    <text evidence="2">Carbohydrate metabolism.</text>
</comment>
<dbReference type="InterPro" id="IPR001312">
    <property type="entry name" value="Hexokinase"/>
</dbReference>
<keyword evidence="4" id="KW-0808">Transferase</keyword>
<dbReference type="AlphaFoldDB" id="A0A9D9IAZ0"/>
<dbReference type="Pfam" id="PF00349">
    <property type="entry name" value="Hexokinase_1"/>
    <property type="match status" value="1"/>
</dbReference>
<comment type="pathway">
    <text evidence="1">Carbohydrate degradation.</text>
</comment>
<dbReference type="GO" id="GO:0001678">
    <property type="term" value="P:intracellular glucose homeostasis"/>
    <property type="evidence" value="ECO:0007669"/>
    <property type="project" value="InterPro"/>
</dbReference>
<gene>
    <name evidence="12" type="ORF">IAA72_04455</name>
</gene>
<evidence type="ECO:0000313" key="13">
    <source>
        <dbReference type="Proteomes" id="UP000810292"/>
    </source>
</evidence>
<keyword evidence="6" id="KW-0418">Kinase</keyword>
<dbReference type="InterPro" id="IPR043129">
    <property type="entry name" value="ATPase_NBD"/>
</dbReference>
<keyword evidence="8" id="KW-0324">Glycolysis</keyword>
<sequence>MGKTEDFLRKHMLTAASVDTDKTLDFVLSEMKKGLEDEESSSLRMIATYVQPDVEIVPGASVIVLDAGGTNFRTCLVTFDENRQPVISDFRKVGMPGVKSEVSAAEFFSILADNVERLIDKSDRIGFCFSYAATITEDHDGIPLVFSKEIKAPEVIGMPLGKNLLKELEKRGHDVSKKKVAIVNDTVATLLAAKAGRPDYASSYVGFILGTGTNTAYIEDNENIKKISIGKGRQIINVESGCLALELGDLDKKFVNSTKDPNSYWFEKKISGAYIGPFSACVIEEAIAEGILSKTFAERYKEIEPLNTTRMSNYLEMCHNSDYDLVRCVEGSEEDATALYKILKSIIERAGKLTAINLTAAVLASGEGKQPREPVVINADGTTFYKTEFLEFYTRLYLDEILEKKHGRYYEIVQIDNSPTLGAAIAGLAI</sequence>
<evidence type="ECO:0000256" key="2">
    <source>
        <dbReference type="ARBA" id="ARBA00005007"/>
    </source>
</evidence>
<dbReference type="GO" id="GO:0006006">
    <property type="term" value="P:glucose metabolic process"/>
    <property type="evidence" value="ECO:0007669"/>
    <property type="project" value="TreeGrafter"/>
</dbReference>
<accession>A0A9D9IAZ0</accession>
<dbReference type="PANTHER" id="PTHR19443">
    <property type="entry name" value="HEXOKINASE"/>
    <property type="match status" value="1"/>
</dbReference>
<dbReference type="SUPFAM" id="SSF53067">
    <property type="entry name" value="Actin-like ATPase domain"/>
    <property type="match status" value="2"/>
</dbReference>
<dbReference type="InterPro" id="IPR022672">
    <property type="entry name" value="Hexokinase_N"/>
</dbReference>
<organism evidence="12 13">
    <name type="scientific">Candidatus Ornithospirochaeta stercoravium</name>
    <dbReference type="NCBI Taxonomy" id="2840897"/>
    <lineage>
        <taxon>Bacteria</taxon>
        <taxon>Pseudomonadati</taxon>
        <taxon>Spirochaetota</taxon>
        <taxon>Spirochaetia</taxon>
        <taxon>Spirochaetales</taxon>
        <taxon>Spirochaetaceae</taxon>
        <taxon>Spirochaetaceae incertae sedis</taxon>
        <taxon>Candidatus Ornithospirochaeta</taxon>
    </lineage>
</organism>
<evidence type="ECO:0000313" key="12">
    <source>
        <dbReference type="EMBL" id="MBO8469020.1"/>
    </source>
</evidence>
<evidence type="ECO:0000259" key="10">
    <source>
        <dbReference type="Pfam" id="PF00349"/>
    </source>
</evidence>
<dbReference type="EMBL" id="JADIMF010000071">
    <property type="protein sequence ID" value="MBO8469020.1"/>
    <property type="molecule type" value="Genomic_DNA"/>
</dbReference>
<dbReference type="PANTHER" id="PTHR19443:SF16">
    <property type="entry name" value="HEXOKINASE TYPE 1-RELATED"/>
    <property type="match status" value="1"/>
</dbReference>
<dbReference type="GO" id="GO:0006096">
    <property type="term" value="P:glycolytic process"/>
    <property type="evidence" value="ECO:0007669"/>
    <property type="project" value="UniProtKB-KW"/>
</dbReference>
<dbReference type="GO" id="GO:0008865">
    <property type="term" value="F:fructokinase activity"/>
    <property type="evidence" value="ECO:0007669"/>
    <property type="project" value="TreeGrafter"/>
</dbReference>
<dbReference type="Gene3D" id="3.30.420.40">
    <property type="match status" value="1"/>
</dbReference>
<evidence type="ECO:0000256" key="1">
    <source>
        <dbReference type="ARBA" id="ARBA00004921"/>
    </source>
</evidence>
<proteinExistence type="inferred from homology"/>
<evidence type="ECO:0000256" key="6">
    <source>
        <dbReference type="ARBA" id="ARBA00022777"/>
    </source>
</evidence>
<evidence type="ECO:0000256" key="4">
    <source>
        <dbReference type="ARBA" id="ARBA00022679"/>
    </source>
</evidence>
<comment type="similarity">
    <text evidence="3">Belongs to the hexokinase family.</text>
</comment>
<protein>
    <submittedName>
        <fullName evidence="12">Hexokinase</fullName>
    </submittedName>
</protein>
<dbReference type="GO" id="GO:0005524">
    <property type="term" value="F:ATP binding"/>
    <property type="evidence" value="ECO:0007669"/>
    <property type="project" value="UniProtKB-KW"/>
</dbReference>
<dbReference type="Pfam" id="PF03727">
    <property type="entry name" value="Hexokinase_2"/>
    <property type="match status" value="1"/>
</dbReference>
<feature type="domain" description="Hexokinase N-terminal" evidence="10">
    <location>
        <begin position="21"/>
        <end position="193"/>
    </location>
</feature>
<evidence type="ECO:0000256" key="5">
    <source>
        <dbReference type="ARBA" id="ARBA00022741"/>
    </source>
</evidence>
<dbReference type="InterPro" id="IPR022673">
    <property type="entry name" value="Hexokinase_C"/>
</dbReference>
<evidence type="ECO:0000256" key="8">
    <source>
        <dbReference type="ARBA" id="ARBA00023152"/>
    </source>
</evidence>
<reference evidence="12" key="2">
    <citation type="journal article" date="2021" name="PeerJ">
        <title>Extensive microbial diversity within the chicken gut microbiome revealed by metagenomics and culture.</title>
        <authorList>
            <person name="Gilroy R."/>
            <person name="Ravi A."/>
            <person name="Getino M."/>
            <person name="Pursley I."/>
            <person name="Horton D.L."/>
            <person name="Alikhan N.F."/>
            <person name="Baker D."/>
            <person name="Gharbi K."/>
            <person name="Hall N."/>
            <person name="Watson M."/>
            <person name="Adriaenssens E.M."/>
            <person name="Foster-Nyarko E."/>
            <person name="Jarju S."/>
            <person name="Secka A."/>
            <person name="Antonio M."/>
            <person name="Oren A."/>
            <person name="Chaudhuri R.R."/>
            <person name="La Ragione R."/>
            <person name="Hildebrand F."/>
            <person name="Pallen M.J."/>
        </authorList>
    </citation>
    <scope>NUCLEOTIDE SEQUENCE</scope>
    <source>
        <strain evidence="12">14700</strain>
    </source>
</reference>
<feature type="domain" description="Hexokinase C-terminal" evidence="11">
    <location>
        <begin position="205"/>
        <end position="427"/>
    </location>
</feature>
<comment type="catalytic activity">
    <reaction evidence="9">
        <text>D-fructose + ATP = D-fructose 6-phosphate + ADP + H(+)</text>
        <dbReference type="Rhea" id="RHEA:16125"/>
        <dbReference type="ChEBI" id="CHEBI:15378"/>
        <dbReference type="ChEBI" id="CHEBI:30616"/>
        <dbReference type="ChEBI" id="CHEBI:37721"/>
        <dbReference type="ChEBI" id="CHEBI:61527"/>
        <dbReference type="ChEBI" id="CHEBI:456216"/>
        <dbReference type="EC" id="2.7.1.1"/>
    </reaction>
    <physiologicalReaction direction="left-to-right" evidence="9">
        <dbReference type="Rhea" id="RHEA:16126"/>
    </physiologicalReaction>
</comment>
<dbReference type="GO" id="GO:0005536">
    <property type="term" value="F:D-glucose binding"/>
    <property type="evidence" value="ECO:0007669"/>
    <property type="project" value="InterPro"/>
</dbReference>
<keyword evidence="7" id="KW-0067">ATP-binding</keyword>
<evidence type="ECO:0000256" key="3">
    <source>
        <dbReference type="ARBA" id="ARBA00009225"/>
    </source>
</evidence>
<dbReference type="PRINTS" id="PR00475">
    <property type="entry name" value="HEXOKINASE"/>
</dbReference>
<dbReference type="CDD" id="cd24000">
    <property type="entry name" value="ASKHA_NBD_HK"/>
    <property type="match status" value="1"/>
</dbReference>
<keyword evidence="5" id="KW-0547">Nucleotide-binding</keyword>
<dbReference type="GO" id="GO:0004340">
    <property type="term" value="F:glucokinase activity"/>
    <property type="evidence" value="ECO:0007669"/>
    <property type="project" value="TreeGrafter"/>
</dbReference>
<name>A0A9D9IAZ0_9SPIO</name>
<comment type="caution">
    <text evidence="12">The sequence shown here is derived from an EMBL/GenBank/DDBJ whole genome shotgun (WGS) entry which is preliminary data.</text>
</comment>